<feature type="transmembrane region" description="Helical" evidence="6">
    <location>
        <begin position="470"/>
        <end position="489"/>
    </location>
</feature>
<keyword evidence="4 6" id="KW-0472">Membrane</keyword>
<feature type="transmembrane region" description="Helical" evidence="6">
    <location>
        <begin position="226"/>
        <end position="246"/>
    </location>
</feature>
<comment type="caution">
    <text evidence="8">The sequence shown here is derived from an EMBL/GenBank/DDBJ whole genome shotgun (WGS) entry which is preliminary data.</text>
</comment>
<feature type="transmembrane region" description="Helical" evidence="6">
    <location>
        <begin position="434"/>
        <end position="458"/>
    </location>
</feature>
<evidence type="ECO:0000256" key="4">
    <source>
        <dbReference type="ARBA" id="ARBA00023136"/>
    </source>
</evidence>
<dbReference type="AlphaFoldDB" id="A0AAN6N9M7"/>
<dbReference type="Pfam" id="PF07690">
    <property type="entry name" value="MFS_1"/>
    <property type="match status" value="1"/>
</dbReference>
<reference evidence="9" key="1">
    <citation type="journal article" date="2023" name="Mol. Phylogenet. Evol.">
        <title>Genome-scale phylogeny and comparative genomics of the fungal order Sordariales.</title>
        <authorList>
            <person name="Hensen N."/>
            <person name="Bonometti L."/>
            <person name="Westerberg I."/>
            <person name="Brannstrom I.O."/>
            <person name="Guillou S."/>
            <person name="Cros-Aarteil S."/>
            <person name="Calhoun S."/>
            <person name="Haridas S."/>
            <person name="Kuo A."/>
            <person name="Mondo S."/>
            <person name="Pangilinan J."/>
            <person name="Riley R."/>
            <person name="LaButti K."/>
            <person name="Andreopoulos B."/>
            <person name="Lipzen A."/>
            <person name="Chen C."/>
            <person name="Yan M."/>
            <person name="Daum C."/>
            <person name="Ng V."/>
            <person name="Clum A."/>
            <person name="Steindorff A."/>
            <person name="Ohm R.A."/>
            <person name="Martin F."/>
            <person name="Silar P."/>
            <person name="Natvig D.O."/>
            <person name="Lalanne C."/>
            <person name="Gautier V."/>
            <person name="Ament-Velasquez S.L."/>
            <person name="Kruys A."/>
            <person name="Hutchinson M.I."/>
            <person name="Powell A.J."/>
            <person name="Barry K."/>
            <person name="Miller A.N."/>
            <person name="Grigoriev I.V."/>
            <person name="Debuchy R."/>
            <person name="Gladieux P."/>
            <person name="Hiltunen Thoren M."/>
            <person name="Johannesson H."/>
        </authorList>
    </citation>
    <scope>NUCLEOTIDE SEQUENCE [LARGE SCALE GENOMIC DNA]</scope>
    <source>
        <strain evidence="9">CBS 340.73</strain>
    </source>
</reference>
<dbReference type="GO" id="GO:0016020">
    <property type="term" value="C:membrane"/>
    <property type="evidence" value="ECO:0007669"/>
    <property type="project" value="UniProtKB-SubCell"/>
</dbReference>
<dbReference type="InterPro" id="IPR011701">
    <property type="entry name" value="MFS"/>
</dbReference>
<evidence type="ECO:0000313" key="8">
    <source>
        <dbReference type="EMBL" id="KAK3939792.1"/>
    </source>
</evidence>
<dbReference type="Proteomes" id="UP001303473">
    <property type="component" value="Unassembled WGS sequence"/>
</dbReference>
<protein>
    <submittedName>
        <fullName evidence="8">Efflux pump ustT</fullName>
    </submittedName>
</protein>
<feature type="region of interest" description="Disordered" evidence="5">
    <location>
        <begin position="1"/>
        <end position="31"/>
    </location>
</feature>
<feature type="transmembrane region" description="Helical" evidence="6">
    <location>
        <begin position="197"/>
        <end position="220"/>
    </location>
</feature>
<evidence type="ECO:0000256" key="5">
    <source>
        <dbReference type="SAM" id="MobiDB-lite"/>
    </source>
</evidence>
<evidence type="ECO:0000259" key="7">
    <source>
        <dbReference type="PROSITE" id="PS50850"/>
    </source>
</evidence>
<dbReference type="PANTHER" id="PTHR23507:SF1">
    <property type="entry name" value="FI18259P1-RELATED"/>
    <property type="match status" value="1"/>
</dbReference>
<feature type="transmembrane region" description="Helical" evidence="6">
    <location>
        <begin position="100"/>
        <end position="122"/>
    </location>
</feature>
<feature type="transmembrane region" description="Helical" evidence="6">
    <location>
        <begin position="306"/>
        <end position="330"/>
    </location>
</feature>
<keyword evidence="3 6" id="KW-1133">Transmembrane helix</keyword>
<feature type="region of interest" description="Disordered" evidence="5">
    <location>
        <begin position="253"/>
        <end position="276"/>
    </location>
</feature>
<name>A0AAN6N9M7_9PEZI</name>
<comment type="subcellular location">
    <subcellularLocation>
        <location evidence="1">Membrane</location>
        <topology evidence="1">Multi-pass membrane protein</topology>
    </subcellularLocation>
</comment>
<keyword evidence="9" id="KW-1185">Reference proteome</keyword>
<feature type="domain" description="Major facilitator superfamily (MFS) profile" evidence="7">
    <location>
        <begin position="41"/>
        <end position="502"/>
    </location>
</feature>
<gene>
    <name evidence="8" type="ORF">QBC46DRAFT_342177</name>
</gene>
<organism evidence="8 9">
    <name type="scientific">Diplogelasinospora grovesii</name>
    <dbReference type="NCBI Taxonomy" id="303347"/>
    <lineage>
        <taxon>Eukaryota</taxon>
        <taxon>Fungi</taxon>
        <taxon>Dikarya</taxon>
        <taxon>Ascomycota</taxon>
        <taxon>Pezizomycotina</taxon>
        <taxon>Sordariomycetes</taxon>
        <taxon>Sordariomycetidae</taxon>
        <taxon>Sordariales</taxon>
        <taxon>Diplogelasinosporaceae</taxon>
        <taxon>Diplogelasinospora</taxon>
    </lineage>
</organism>
<feature type="transmembrane region" description="Helical" evidence="6">
    <location>
        <begin position="350"/>
        <end position="368"/>
    </location>
</feature>
<dbReference type="InterPro" id="IPR020846">
    <property type="entry name" value="MFS_dom"/>
</dbReference>
<proteinExistence type="predicted"/>
<dbReference type="PANTHER" id="PTHR23507">
    <property type="entry name" value="ZGC:174356"/>
    <property type="match status" value="1"/>
</dbReference>
<feature type="transmembrane region" description="Helical" evidence="6">
    <location>
        <begin position="129"/>
        <end position="149"/>
    </location>
</feature>
<sequence length="511" mass="55034">MAPSPVCDDESHDERSPLLSRPDDDDYTATTTSEITRSKRLTVIGLCFGLMMLLEIGLVLISTPLLEVQEDILCRRRYPAPLGEDPDCKDKNVQGELASLQSWLIVLDLVPGLAVAVPYGLVAERQGRTLVLGLSLLGITLSYLFNAVVCSLPTVLPLRLIWISFLFNFIGGGITVFSAMILSIASDVSTDEQRSTAFSYLGASMMIGAVLANPVTYWVMELGGTWVSIYAGLGLMTVLTVAAFRFPETLQTTRHKGDDDAHQEDEDGNENNMPKGGLQKLLEQSRAGVTRFSDFVRLLATEERRVGLVLLSVVLTTFGRNAASILMQYVTARFNWSWSKAGLLTSVQSLVSLLLLTVLLPAAAQLLLLRGLGPRSKDLWLARASILLQVVGAFVTGLAHTPPLLILGIVISALGFGYNLLVRGLMTSLLSHDIALLFSLIGFLETAGTVIATPLLTFAFRVGLDWGDSWLGLPFITAGVLFIGATAIVGSVSVGEVKKAVPEDGPDEAVV</sequence>
<dbReference type="PROSITE" id="PS50850">
    <property type="entry name" value="MFS"/>
    <property type="match status" value="1"/>
</dbReference>
<feature type="transmembrane region" description="Helical" evidence="6">
    <location>
        <begin position="161"/>
        <end position="185"/>
    </location>
</feature>
<keyword evidence="2 6" id="KW-0812">Transmembrane</keyword>
<evidence type="ECO:0000256" key="2">
    <source>
        <dbReference type="ARBA" id="ARBA00022692"/>
    </source>
</evidence>
<dbReference type="InterPro" id="IPR036259">
    <property type="entry name" value="MFS_trans_sf"/>
</dbReference>
<feature type="transmembrane region" description="Helical" evidence="6">
    <location>
        <begin position="404"/>
        <end position="422"/>
    </location>
</feature>
<dbReference type="CDD" id="cd06174">
    <property type="entry name" value="MFS"/>
    <property type="match status" value="1"/>
</dbReference>
<evidence type="ECO:0000256" key="1">
    <source>
        <dbReference type="ARBA" id="ARBA00004141"/>
    </source>
</evidence>
<evidence type="ECO:0000256" key="3">
    <source>
        <dbReference type="ARBA" id="ARBA00022989"/>
    </source>
</evidence>
<dbReference type="SUPFAM" id="SSF103473">
    <property type="entry name" value="MFS general substrate transporter"/>
    <property type="match status" value="1"/>
</dbReference>
<feature type="transmembrane region" description="Helical" evidence="6">
    <location>
        <begin position="41"/>
        <end position="61"/>
    </location>
</feature>
<dbReference type="EMBL" id="MU853805">
    <property type="protein sequence ID" value="KAK3939792.1"/>
    <property type="molecule type" value="Genomic_DNA"/>
</dbReference>
<evidence type="ECO:0000313" key="9">
    <source>
        <dbReference type="Proteomes" id="UP001303473"/>
    </source>
</evidence>
<evidence type="ECO:0000256" key="6">
    <source>
        <dbReference type="SAM" id="Phobius"/>
    </source>
</evidence>
<feature type="transmembrane region" description="Helical" evidence="6">
    <location>
        <begin position="380"/>
        <end position="398"/>
    </location>
</feature>
<accession>A0AAN6N9M7</accession>
<dbReference type="Gene3D" id="1.20.1250.20">
    <property type="entry name" value="MFS general substrate transporter like domains"/>
    <property type="match status" value="1"/>
</dbReference>
<dbReference type="GO" id="GO:0022857">
    <property type="term" value="F:transmembrane transporter activity"/>
    <property type="evidence" value="ECO:0007669"/>
    <property type="project" value="InterPro"/>
</dbReference>